<dbReference type="OrthoDB" id="8750305at2"/>
<gene>
    <name evidence="2" type="ORF">SAMN05660313_00097</name>
</gene>
<dbReference type="InterPro" id="IPR038434">
    <property type="entry name" value="YARHG_sf"/>
</dbReference>
<evidence type="ECO:0000313" key="2">
    <source>
        <dbReference type="EMBL" id="SFW14722.1"/>
    </source>
</evidence>
<evidence type="ECO:0000259" key="1">
    <source>
        <dbReference type="SMART" id="SM01324"/>
    </source>
</evidence>
<keyword evidence="3" id="KW-1185">Reference proteome</keyword>
<dbReference type="Gene3D" id="2.60.40.3680">
    <property type="match status" value="1"/>
</dbReference>
<organism evidence="2 3">
    <name type="scientific">Cellulophaga fucicola</name>
    <dbReference type="NCBI Taxonomy" id="76595"/>
    <lineage>
        <taxon>Bacteria</taxon>
        <taxon>Pseudomonadati</taxon>
        <taxon>Bacteroidota</taxon>
        <taxon>Flavobacteriia</taxon>
        <taxon>Flavobacteriales</taxon>
        <taxon>Flavobacteriaceae</taxon>
        <taxon>Cellulophaga</taxon>
    </lineage>
</organism>
<accession>A0A1K1LV35</accession>
<protein>
    <submittedName>
        <fullName evidence="2">YARHG domain-containing protein</fullName>
    </submittedName>
</protein>
<dbReference type="Gene3D" id="1.20.58.1690">
    <property type="match status" value="1"/>
</dbReference>
<dbReference type="SMART" id="SM01324">
    <property type="entry name" value="YARHG"/>
    <property type="match status" value="1"/>
</dbReference>
<feature type="domain" description="YARHG" evidence="1">
    <location>
        <begin position="281"/>
        <end position="364"/>
    </location>
</feature>
<dbReference type="EMBL" id="FPIY01000001">
    <property type="protein sequence ID" value="SFW14722.1"/>
    <property type="molecule type" value="Genomic_DNA"/>
</dbReference>
<dbReference type="InterPro" id="IPR025582">
    <property type="entry name" value="YARHG_dom"/>
</dbReference>
<name>A0A1K1LV35_9FLAO</name>
<proteinExistence type="predicted"/>
<reference evidence="3" key="1">
    <citation type="submission" date="2016-11" db="EMBL/GenBank/DDBJ databases">
        <authorList>
            <person name="Varghese N."/>
            <person name="Submissions S."/>
        </authorList>
    </citation>
    <scope>NUCLEOTIDE SEQUENCE [LARGE SCALE GENOMIC DNA]</scope>
    <source>
        <strain evidence="3">DSM 24786</strain>
    </source>
</reference>
<dbReference type="RefSeq" id="WP_072301803.1">
    <property type="nucleotide sequence ID" value="NZ_FPIY01000001.1"/>
</dbReference>
<evidence type="ECO:0000313" key="3">
    <source>
        <dbReference type="Proteomes" id="UP000183257"/>
    </source>
</evidence>
<sequence>MNKLIFILFSFISLTLYSNDGAYYASGNQLIPISENEVSIRKEILTVKRIIIDEIEYVYVTVDYTFYNPSTEKTILVGFEAPSPSGDVNGFPKNGAHPYMSNFKVIMNGNSLNFKTAMVNTKEYYIKNKIDAKTEEEVLGEDFNSNSPEFYYVYHFNAVFKPGINKIKHTYRFKMSGSISDFYSFDYILTAANRWANNQIDDFTLNIEMGENQGFSVRNSFFNNTDNWFIDNGRSASSNGLSTNFITYNGKISFKKKNFHPKGELYVTSTDGPIKKHFTSFDSDYHNLPSKINLENTATDFENEDSYKILRNLPFAIRGYVFKTKIIQEYYLSQSWYKPNLKYKADFEKLNTIEKEWLKIVKSKE</sequence>
<dbReference type="Pfam" id="PF13308">
    <property type="entry name" value="YARHG"/>
    <property type="match status" value="1"/>
</dbReference>
<dbReference type="Proteomes" id="UP000183257">
    <property type="component" value="Unassembled WGS sequence"/>
</dbReference>
<dbReference type="STRING" id="76595.SAMN05660313_00097"/>
<dbReference type="AlphaFoldDB" id="A0A1K1LV35"/>